<dbReference type="Proteomes" id="UP001431783">
    <property type="component" value="Unassembled WGS sequence"/>
</dbReference>
<accession>A0AAW1UF07</accession>
<organism evidence="5 6">
    <name type="scientific">Henosepilachna vigintioctopunctata</name>
    <dbReference type="NCBI Taxonomy" id="420089"/>
    <lineage>
        <taxon>Eukaryota</taxon>
        <taxon>Metazoa</taxon>
        <taxon>Ecdysozoa</taxon>
        <taxon>Arthropoda</taxon>
        <taxon>Hexapoda</taxon>
        <taxon>Insecta</taxon>
        <taxon>Pterygota</taxon>
        <taxon>Neoptera</taxon>
        <taxon>Endopterygota</taxon>
        <taxon>Coleoptera</taxon>
        <taxon>Polyphaga</taxon>
        <taxon>Cucujiformia</taxon>
        <taxon>Coccinelloidea</taxon>
        <taxon>Coccinellidae</taxon>
        <taxon>Epilachninae</taxon>
        <taxon>Epilachnini</taxon>
        <taxon>Henosepilachna</taxon>
    </lineage>
</organism>
<reference evidence="5 6" key="1">
    <citation type="submission" date="2023-03" db="EMBL/GenBank/DDBJ databases">
        <title>Genome insight into feeding habits of ladybird beetles.</title>
        <authorList>
            <person name="Li H.-S."/>
            <person name="Huang Y.-H."/>
            <person name="Pang H."/>
        </authorList>
    </citation>
    <scope>NUCLEOTIDE SEQUENCE [LARGE SCALE GENOMIC DNA]</scope>
    <source>
        <strain evidence="5">SYSU_2023b</strain>
        <tissue evidence="5">Whole body</tissue>
    </source>
</reference>
<feature type="chain" id="PRO_5043475185" evidence="4">
    <location>
        <begin position="28"/>
        <end position="258"/>
    </location>
</feature>
<evidence type="ECO:0000256" key="4">
    <source>
        <dbReference type="SAM" id="SignalP"/>
    </source>
</evidence>
<dbReference type="Pfam" id="PF06585">
    <property type="entry name" value="JHBP"/>
    <property type="match status" value="1"/>
</dbReference>
<keyword evidence="6" id="KW-1185">Reference proteome</keyword>
<dbReference type="AlphaFoldDB" id="A0AAW1UF07"/>
<name>A0AAW1UF07_9CUCU</name>
<dbReference type="PANTHER" id="PTHR11008">
    <property type="entry name" value="PROTEIN TAKEOUT-LIKE PROTEIN"/>
    <property type="match status" value="1"/>
</dbReference>
<dbReference type="GO" id="GO:0007623">
    <property type="term" value="P:circadian rhythm"/>
    <property type="evidence" value="ECO:0007669"/>
    <property type="project" value="UniProtKB-ARBA"/>
</dbReference>
<dbReference type="SMART" id="SM00700">
    <property type="entry name" value="JHBP"/>
    <property type="match status" value="1"/>
</dbReference>
<evidence type="ECO:0000313" key="6">
    <source>
        <dbReference type="Proteomes" id="UP001431783"/>
    </source>
</evidence>
<sequence length="258" mass="28830">MKKTMTSWNKFCFVSCLLIVCVSLSSGAGKDLPGYFPRCHRSDPKINECLLKATDQVRPYLIKGVPELNMPSIDPFTIPEVSLEQGSNILNFKAKLNDIIIHGLSNYKFSQFDFDVSKLQFHCKGGIDELKLEGKYDVNGLLLGAPVRGKGDFTAEIGSSNLTVFQAIKIVKKKGVEYTKPIFTNSTIEVAKPQAKLFGLFDNNEQLTKATNEVIQDNVEKLFDDLKPVIEKVITSLVEDLIFSIIANNVPYDKLYPK</sequence>
<protein>
    <submittedName>
        <fullName evidence="5">Uncharacterized protein</fullName>
    </submittedName>
</protein>
<evidence type="ECO:0000256" key="1">
    <source>
        <dbReference type="ARBA" id="ARBA00022729"/>
    </source>
</evidence>
<dbReference type="EMBL" id="JARQZJ010000061">
    <property type="protein sequence ID" value="KAK9879052.1"/>
    <property type="molecule type" value="Genomic_DNA"/>
</dbReference>
<proteinExistence type="inferred from homology"/>
<evidence type="ECO:0000256" key="3">
    <source>
        <dbReference type="ARBA" id="ARBA00060902"/>
    </source>
</evidence>
<evidence type="ECO:0000313" key="5">
    <source>
        <dbReference type="EMBL" id="KAK9879052.1"/>
    </source>
</evidence>
<gene>
    <name evidence="5" type="ORF">WA026_003867</name>
</gene>
<keyword evidence="1 4" id="KW-0732">Signal</keyword>
<dbReference type="Gene3D" id="3.15.10.30">
    <property type="entry name" value="Haemolymph juvenile hormone binding protein"/>
    <property type="match status" value="1"/>
</dbReference>
<feature type="signal peptide" evidence="4">
    <location>
        <begin position="1"/>
        <end position="27"/>
    </location>
</feature>
<dbReference type="GO" id="GO:0005615">
    <property type="term" value="C:extracellular space"/>
    <property type="evidence" value="ECO:0007669"/>
    <property type="project" value="TreeGrafter"/>
</dbReference>
<keyword evidence="2" id="KW-0090">Biological rhythms</keyword>
<dbReference type="FunFam" id="3.15.10.30:FF:000001">
    <property type="entry name" value="Takeout-like protein 1"/>
    <property type="match status" value="1"/>
</dbReference>
<dbReference type="PANTHER" id="PTHR11008:SF32">
    <property type="entry name" value="CIRCADIAN CLOCK-CONTROLLED PROTEIN DAYWAKE-RELATED"/>
    <property type="match status" value="1"/>
</dbReference>
<comment type="similarity">
    <text evidence="3">Belongs to the TO family.</text>
</comment>
<evidence type="ECO:0000256" key="2">
    <source>
        <dbReference type="ARBA" id="ARBA00023108"/>
    </source>
</evidence>
<dbReference type="InterPro" id="IPR010562">
    <property type="entry name" value="Haemolymph_juvenile_hormone-bd"/>
</dbReference>
<dbReference type="InterPro" id="IPR038606">
    <property type="entry name" value="To_sf"/>
</dbReference>
<comment type="caution">
    <text evidence="5">The sequence shown here is derived from an EMBL/GenBank/DDBJ whole genome shotgun (WGS) entry which is preliminary data.</text>
</comment>